<reference evidence="1" key="1">
    <citation type="submission" date="2022-10" db="EMBL/GenBank/DDBJ databases">
        <title>Culturing micro-colonial fungi from biological soil crusts in the Mojave desert and describing Neophaeococcomyces mojavensis, and introducing the new genera and species Taxawa tesnikishii.</title>
        <authorList>
            <person name="Kurbessoian T."/>
            <person name="Stajich J.E."/>
        </authorList>
    </citation>
    <scope>NUCLEOTIDE SEQUENCE</scope>
    <source>
        <strain evidence="1">JES_112</strain>
    </source>
</reference>
<accession>A0ACC2ZTV4</accession>
<proteinExistence type="predicted"/>
<organism evidence="1 2">
    <name type="scientific">Neophaeococcomyces mojaviensis</name>
    <dbReference type="NCBI Taxonomy" id="3383035"/>
    <lineage>
        <taxon>Eukaryota</taxon>
        <taxon>Fungi</taxon>
        <taxon>Dikarya</taxon>
        <taxon>Ascomycota</taxon>
        <taxon>Pezizomycotina</taxon>
        <taxon>Eurotiomycetes</taxon>
        <taxon>Chaetothyriomycetidae</taxon>
        <taxon>Chaetothyriales</taxon>
        <taxon>Chaetothyriales incertae sedis</taxon>
        <taxon>Neophaeococcomyces</taxon>
    </lineage>
</organism>
<sequence length="258" mass="28738">MSTNLLSPSAEQRPPFFRTVSSTSQYSTKSTKSSKSLSIPKTFSREKDKPRLYLALFPRGGSTGAGGGYGSQLSCDSHHWALLIGSKSPLRSEAGTAYHVVHSSEASGNKSPLLYEETDLVENRHQSRALLVRITLAKVLDEQRVIALLRSNAAITNKNSQGDPRGRQESTGSIETSSLSCLSWVKSAWELLSSDSHKPLKSYFGPDDWEDIDARARKYVKRKKQQGRFQTVAEGQIVSWKVAEVPTWNFWENRETTD</sequence>
<keyword evidence="2" id="KW-1185">Reference proteome</keyword>
<protein>
    <submittedName>
        <fullName evidence="1">Uncharacterized protein</fullName>
    </submittedName>
</protein>
<comment type="caution">
    <text evidence="1">The sequence shown here is derived from an EMBL/GenBank/DDBJ whole genome shotgun (WGS) entry which is preliminary data.</text>
</comment>
<evidence type="ECO:0000313" key="1">
    <source>
        <dbReference type="EMBL" id="KAJ9650954.1"/>
    </source>
</evidence>
<gene>
    <name evidence="1" type="ORF">H2198_009748</name>
</gene>
<name>A0ACC2ZTV4_9EURO</name>
<dbReference type="Proteomes" id="UP001172386">
    <property type="component" value="Unassembled WGS sequence"/>
</dbReference>
<evidence type="ECO:0000313" key="2">
    <source>
        <dbReference type="Proteomes" id="UP001172386"/>
    </source>
</evidence>
<dbReference type="EMBL" id="JAPDRQ010000294">
    <property type="protein sequence ID" value="KAJ9650954.1"/>
    <property type="molecule type" value="Genomic_DNA"/>
</dbReference>